<sequence length="82" mass="9977">MLKLFRKTLPLDNYWKEYWRMPSQDEALKAAEEYAEDNHMSIKVLSSRFIILDEKYYEVIPSVFFRGTYGVYIRRCRKEDAL</sequence>
<comment type="caution">
    <text evidence="1">The sequence shown here is derived from an EMBL/GenBank/DDBJ whole genome shotgun (WGS) entry which is preliminary data.</text>
</comment>
<evidence type="ECO:0000313" key="2">
    <source>
        <dbReference type="Proteomes" id="UP000823936"/>
    </source>
</evidence>
<dbReference type="Proteomes" id="UP000823936">
    <property type="component" value="Unassembled WGS sequence"/>
</dbReference>
<accession>A0A9D1TNB8</accession>
<dbReference type="EMBL" id="DXHU01000014">
    <property type="protein sequence ID" value="HIV98761.1"/>
    <property type="molecule type" value="Genomic_DNA"/>
</dbReference>
<organism evidence="1 2">
    <name type="scientific">Candidatus Ornithospirochaeta avicola</name>
    <dbReference type="NCBI Taxonomy" id="2840896"/>
    <lineage>
        <taxon>Bacteria</taxon>
        <taxon>Pseudomonadati</taxon>
        <taxon>Spirochaetota</taxon>
        <taxon>Spirochaetia</taxon>
        <taxon>Spirochaetales</taxon>
        <taxon>Spirochaetaceae</taxon>
        <taxon>Spirochaetaceae incertae sedis</taxon>
        <taxon>Candidatus Ornithospirochaeta</taxon>
    </lineage>
</organism>
<protein>
    <submittedName>
        <fullName evidence="1">Uncharacterized protein</fullName>
    </submittedName>
</protein>
<gene>
    <name evidence="1" type="ORF">IAB12_03145</name>
</gene>
<reference evidence="1" key="2">
    <citation type="submission" date="2021-04" db="EMBL/GenBank/DDBJ databases">
        <authorList>
            <person name="Gilroy R."/>
        </authorList>
    </citation>
    <scope>NUCLEOTIDE SEQUENCE</scope>
    <source>
        <strain evidence="1">Gambia11-129</strain>
    </source>
</reference>
<evidence type="ECO:0000313" key="1">
    <source>
        <dbReference type="EMBL" id="HIV98761.1"/>
    </source>
</evidence>
<reference evidence="1" key="1">
    <citation type="journal article" date="2021" name="PeerJ">
        <title>Extensive microbial diversity within the chicken gut microbiome revealed by metagenomics and culture.</title>
        <authorList>
            <person name="Gilroy R."/>
            <person name="Ravi A."/>
            <person name="Getino M."/>
            <person name="Pursley I."/>
            <person name="Horton D.L."/>
            <person name="Alikhan N.F."/>
            <person name="Baker D."/>
            <person name="Gharbi K."/>
            <person name="Hall N."/>
            <person name="Watson M."/>
            <person name="Adriaenssens E.M."/>
            <person name="Foster-Nyarko E."/>
            <person name="Jarju S."/>
            <person name="Secka A."/>
            <person name="Antonio M."/>
            <person name="Oren A."/>
            <person name="Chaudhuri R.R."/>
            <person name="La Ragione R."/>
            <person name="Hildebrand F."/>
            <person name="Pallen M.J."/>
        </authorList>
    </citation>
    <scope>NUCLEOTIDE SEQUENCE</scope>
    <source>
        <strain evidence="1">Gambia11-129</strain>
    </source>
</reference>
<name>A0A9D1TNB8_9SPIO</name>
<proteinExistence type="predicted"/>
<dbReference type="AlphaFoldDB" id="A0A9D1TNB8"/>